<comment type="caution">
    <text evidence="1">The sequence shown here is derived from an EMBL/GenBank/DDBJ whole genome shotgun (WGS) entry which is preliminary data.</text>
</comment>
<reference evidence="1" key="1">
    <citation type="submission" date="2020-06" db="EMBL/GenBank/DDBJ databases">
        <title>Whole Genome Sequence of Halomonas aquamarina MB598.</title>
        <authorList>
            <person name="Pervaiz M."/>
            <person name="Fariq A."/>
            <person name="Yasmin A."/>
            <person name="Welch M."/>
        </authorList>
    </citation>
    <scope>NUCLEOTIDE SEQUENCE</scope>
    <source>
        <strain evidence="1">MB598</strain>
    </source>
</reference>
<dbReference type="EMBL" id="JABYQT010000014">
    <property type="protein sequence ID" value="MBZ5489014.1"/>
    <property type="molecule type" value="Genomic_DNA"/>
</dbReference>
<name>A0ACC5VYQ0_9GAMM</name>
<evidence type="ECO:0000313" key="1">
    <source>
        <dbReference type="EMBL" id="MBZ5489014.1"/>
    </source>
</evidence>
<keyword evidence="2" id="KW-1185">Reference proteome</keyword>
<dbReference type="Proteomes" id="UP001319846">
    <property type="component" value="Unassembled WGS sequence"/>
</dbReference>
<protein>
    <submittedName>
        <fullName evidence="1">SMP-30/gluconolactonase/LRE family protein</fullName>
    </submittedName>
</protein>
<proteinExistence type="predicted"/>
<organism evidence="1 2">
    <name type="scientific">Vreelandella aquamarina</name>
    <dbReference type="NCBI Taxonomy" id="77097"/>
    <lineage>
        <taxon>Bacteria</taxon>
        <taxon>Pseudomonadati</taxon>
        <taxon>Pseudomonadota</taxon>
        <taxon>Gammaproteobacteria</taxon>
        <taxon>Oceanospirillales</taxon>
        <taxon>Halomonadaceae</taxon>
        <taxon>Vreelandella</taxon>
    </lineage>
</organism>
<sequence>MSPFIWKAELAVDSRCELGEGPQWHAAQNRLYWCDILGKRLHWLDPATARHESVTLDQMVSCAAPVSDGRLLLVGERSLALFDTERQTHTHLCAFEADNPVTRSNDARVDRHGGLWLSTMGKNAEPKAGSLYRLYRGELVILRTGLTIPNSICFSADDHAYFTDTPTGQVMRWALDENGWPVGEPECFADFSTHAGSPDGAVMDSEGCLWLSLWGAGEVVRLDEKGQIIGRVALPVDQPSCPVFAGDDLKTLYITTAREGLSSEKLAETPTAGALYRVETGVAGLAEPPLQLA</sequence>
<accession>A0ACC5VYQ0</accession>
<evidence type="ECO:0000313" key="2">
    <source>
        <dbReference type="Proteomes" id="UP001319846"/>
    </source>
</evidence>
<gene>
    <name evidence="1" type="ORF">HW452_15930</name>
</gene>